<dbReference type="GO" id="GO:0009451">
    <property type="term" value="P:RNA modification"/>
    <property type="evidence" value="ECO:0007669"/>
    <property type="project" value="InterPro"/>
</dbReference>
<dbReference type="InterPro" id="IPR011990">
    <property type="entry name" value="TPR-like_helical_dom_sf"/>
</dbReference>
<dbReference type="GO" id="GO:0003723">
    <property type="term" value="F:RNA binding"/>
    <property type="evidence" value="ECO:0007669"/>
    <property type="project" value="InterPro"/>
</dbReference>
<evidence type="ECO:0000313" key="3">
    <source>
        <dbReference type="EMBL" id="KAE8708808.1"/>
    </source>
</evidence>
<dbReference type="Gene3D" id="1.25.40.10">
    <property type="entry name" value="Tetratricopeptide repeat domain"/>
    <property type="match status" value="2"/>
</dbReference>
<keyword evidence="1" id="KW-0677">Repeat</keyword>
<dbReference type="PROSITE" id="PS51375">
    <property type="entry name" value="PPR"/>
    <property type="match status" value="1"/>
</dbReference>
<protein>
    <submittedName>
        <fullName evidence="3">ALA-interacting subunit 2-like isoform X1</fullName>
    </submittedName>
</protein>
<dbReference type="EMBL" id="VEPZ02000937">
    <property type="protein sequence ID" value="KAE8708808.1"/>
    <property type="molecule type" value="Genomic_DNA"/>
</dbReference>
<dbReference type="NCBIfam" id="TIGR00756">
    <property type="entry name" value="PPR"/>
    <property type="match status" value="1"/>
</dbReference>
<feature type="repeat" description="PPR" evidence="2">
    <location>
        <begin position="30"/>
        <end position="64"/>
    </location>
</feature>
<dbReference type="Pfam" id="PF20430">
    <property type="entry name" value="Eplus_motif"/>
    <property type="match status" value="1"/>
</dbReference>
<name>A0A6A3AYQ8_HIBSY</name>
<dbReference type="FunFam" id="1.25.40.10:FF:000366">
    <property type="entry name" value="Pentatricopeptide (PPR) repeat-containing protein"/>
    <property type="match status" value="1"/>
</dbReference>
<gene>
    <name evidence="3" type="ORF">F3Y22_tig00110332pilonHSYRG00275</name>
</gene>
<dbReference type="InterPro" id="IPR002885">
    <property type="entry name" value="PPR_rpt"/>
</dbReference>
<proteinExistence type="predicted"/>
<sequence length="326" mass="36449">MLNFGISADMFTAIPAISFIKVFGNLAEKTVASWSSMIKGWVNHDQNYDAISLFSLMKTDGVKAEFIIVINFLPACVNIGALEQVKALHGCSLKLGLNLLSSVNSAILIGYAKCGCIVLARKLFDEEGNDIKDIVTWNSIIGANGLLKKVEYFFKEMREIYGCQPNQEHYACMVDLLGRAGRIDVARELIDEMPFKPDTRVWGPLLSACKLHSETKLAESAAEKLLTMEPENAGNYVLLSNMYAAAGKWDKFAKMRRLLKEKGLKKVPGCSWIQLNGHVHEFLVADKSHPKANEIYALLGILEFSIKEAREYNCRESIPNAHFIHW</sequence>
<accession>A0A6A3AYQ8</accession>
<dbReference type="Proteomes" id="UP000436088">
    <property type="component" value="Unassembled WGS sequence"/>
</dbReference>
<reference evidence="3" key="1">
    <citation type="submission" date="2019-09" db="EMBL/GenBank/DDBJ databases">
        <title>Draft genome information of white flower Hibiscus syriacus.</title>
        <authorList>
            <person name="Kim Y.-M."/>
        </authorList>
    </citation>
    <scope>NUCLEOTIDE SEQUENCE [LARGE SCALE GENOMIC DNA]</scope>
    <source>
        <strain evidence="3">YM2019G1</strain>
    </source>
</reference>
<organism evidence="3 4">
    <name type="scientific">Hibiscus syriacus</name>
    <name type="common">Rose of Sharon</name>
    <dbReference type="NCBI Taxonomy" id="106335"/>
    <lineage>
        <taxon>Eukaryota</taxon>
        <taxon>Viridiplantae</taxon>
        <taxon>Streptophyta</taxon>
        <taxon>Embryophyta</taxon>
        <taxon>Tracheophyta</taxon>
        <taxon>Spermatophyta</taxon>
        <taxon>Magnoliopsida</taxon>
        <taxon>eudicotyledons</taxon>
        <taxon>Gunneridae</taxon>
        <taxon>Pentapetalae</taxon>
        <taxon>rosids</taxon>
        <taxon>malvids</taxon>
        <taxon>Malvales</taxon>
        <taxon>Malvaceae</taxon>
        <taxon>Malvoideae</taxon>
        <taxon>Hibiscus</taxon>
    </lineage>
</organism>
<dbReference type="Pfam" id="PF20431">
    <property type="entry name" value="E_motif"/>
    <property type="match status" value="1"/>
</dbReference>
<dbReference type="PANTHER" id="PTHR47926">
    <property type="entry name" value="PENTATRICOPEPTIDE REPEAT-CONTAINING PROTEIN"/>
    <property type="match status" value="1"/>
</dbReference>
<dbReference type="AlphaFoldDB" id="A0A6A3AYQ8"/>
<keyword evidence="4" id="KW-1185">Reference proteome</keyword>
<evidence type="ECO:0000256" key="2">
    <source>
        <dbReference type="PROSITE-ProRule" id="PRU00708"/>
    </source>
</evidence>
<dbReference type="Pfam" id="PF12854">
    <property type="entry name" value="PPR_1"/>
    <property type="match status" value="1"/>
</dbReference>
<dbReference type="InterPro" id="IPR046848">
    <property type="entry name" value="E_motif"/>
</dbReference>
<dbReference type="InterPro" id="IPR046849">
    <property type="entry name" value="E2_motif"/>
</dbReference>
<evidence type="ECO:0000256" key="1">
    <source>
        <dbReference type="ARBA" id="ARBA00022737"/>
    </source>
</evidence>
<comment type="caution">
    <text evidence="3">The sequence shown here is derived from an EMBL/GenBank/DDBJ whole genome shotgun (WGS) entry which is preliminary data.</text>
</comment>
<evidence type="ECO:0000313" key="4">
    <source>
        <dbReference type="Proteomes" id="UP000436088"/>
    </source>
</evidence>
<dbReference type="InterPro" id="IPR046960">
    <property type="entry name" value="PPR_At4g14850-like_plant"/>
</dbReference>
<dbReference type="Pfam" id="PF01535">
    <property type="entry name" value="PPR"/>
    <property type="match status" value="3"/>
</dbReference>